<evidence type="ECO:0000256" key="6">
    <source>
        <dbReference type="SAM" id="Phobius"/>
    </source>
</evidence>
<evidence type="ECO:0000313" key="8">
    <source>
        <dbReference type="Proteomes" id="UP000027661"/>
    </source>
</evidence>
<dbReference type="AlphaFoldDB" id="A0A069SC54"/>
<proteinExistence type="predicted"/>
<feature type="transmembrane region" description="Helical" evidence="6">
    <location>
        <begin position="248"/>
        <end position="268"/>
    </location>
</feature>
<reference evidence="7 8" key="1">
    <citation type="submission" date="2014-04" db="EMBL/GenBank/DDBJ databases">
        <authorList>
            <person name="Sears C."/>
            <person name="Carroll K."/>
            <person name="Sack B.R."/>
            <person name="Qadri F."/>
            <person name="Myers L.L."/>
            <person name="Chung G.-T."/>
            <person name="Escheverria P."/>
            <person name="Fraser C.M."/>
            <person name="Sadzewicz L."/>
            <person name="Shefchek K.A."/>
            <person name="Tallon L."/>
            <person name="Das S.P."/>
            <person name="Daugherty S."/>
            <person name="Mongodin E.F."/>
        </authorList>
    </citation>
    <scope>NUCLEOTIDE SEQUENCE [LARGE SCALE GENOMIC DNA]</scope>
    <source>
        <strain evidence="7 8">3975 RP4</strain>
    </source>
</reference>
<feature type="transmembrane region" description="Helical" evidence="6">
    <location>
        <begin position="112"/>
        <end position="129"/>
    </location>
</feature>
<keyword evidence="5 6" id="KW-0472">Membrane</keyword>
<evidence type="ECO:0000256" key="5">
    <source>
        <dbReference type="ARBA" id="ARBA00023136"/>
    </source>
</evidence>
<feature type="transmembrane region" description="Helical" evidence="6">
    <location>
        <begin position="40"/>
        <end position="63"/>
    </location>
</feature>
<feature type="transmembrane region" description="Helical" evidence="6">
    <location>
        <begin position="414"/>
        <end position="435"/>
    </location>
</feature>
<comment type="caution">
    <text evidence="7">The sequence shown here is derived from an EMBL/GenBank/DDBJ whole genome shotgun (WGS) entry which is preliminary data.</text>
</comment>
<evidence type="ECO:0000313" key="7">
    <source>
        <dbReference type="EMBL" id="KDS49222.1"/>
    </source>
</evidence>
<dbReference type="Proteomes" id="UP000027661">
    <property type="component" value="Unassembled WGS sequence"/>
</dbReference>
<dbReference type="RefSeq" id="WP_032953205.1">
    <property type="nucleotide sequence ID" value="NZ_JNHM01000077.1"/>
</dbReference>
<evidence type="ECO:0000256" key="1">
    <source>
        <dbReference type="ARBA" id="ARBA00004651"/>
    </source>
</evidence>
<evidence type="ECO:0000256" key="3">
    <source>
        <dbReference type="ARBA" id="ARBA00022692"/>
    </source>
</evidence>
<gene>
    <name evidence="7" type="ORF">M099_3230</name>
</gene>
<dbReference type="EMBL" id="JNHM01000077">
    <property type="protein sequence ID" value="KDS49222.1"/>
    <property type="molecule type" value="Genomic_DNA"/>
</dbReference>
<protein>
    <submittedName>
        <fullName evidence="7">Polysaccharide biosynthesis family protein</fullName>
    </submittedName>
</protein>
<dbReference type="Pfam" id="PF01943">
    <property type="entry name" value="Polysacc_synt"/>
    <property type="match status" value="1"/>
</dbReference>
<feature type="transmembrane region" description="Helical" evidence="6">
    <location>
        <begin position="167"/>
        <end position="187"/>
    </location>
</feature>
<dbReference type="InterPro" id="IPR002797">
    <property type="entry name" value="Polysacc_synth"/>
</dbReference>
<comment type="subcellular location">
    <subcellularLocation>
        <location evidence="1">Cell membrane</location>
        <topology evidence="1">Multi-pass membrane protein</topology>
    </subcellularLocation>
</comment>
<name>A0A069SC54_PHOVU</name>
<feature type="transmembrane region" description="Helical" evidence="6">
    <location>
        <begin position="141"/>
        <end position="161"/>
    </location>
</feature>
<feature type="transmembrane region" description="Helical" evidence="6">
    <location>
        <begin position="320"/>
        <end position="343"/>
    </location>
</feature>
<sequence>MSVKQNYFYSLLNTISGLLFPIVTFPYVARILMADGIGQVNFYLSIINYISMFAGLGIPTYAIREIARVKSNVKEMNQVAVEILLLHTFLTLLGYIVVGVVALTVAQVQVNLPLFLILSMNLFFIAIGCEWSYQGMEDFKYITIRGLIVKMLSVALLFVLVKDRSDLLYYGVYSVVGVVGGNIFNAFRLRKYIKFHLLELKELHPMRHLIPALRIFLLNVVASIYLQLDTVMLGFLKGNEAVGYYTGAIKLTKMLMGITSSLCVVLLPRLSNLVVENEREEFERLLRKALDYVITIAAPMSMGLVIMAPTLVYLFCGEGYVPSISTMQITAPIILFISISYVLVQSIFSLGKENITIITGIVGALTNVAINFMLIPHWAQDGAAIGTLLAEFSVMIAYLFIIRRFSIISIFTRHTALCLFAVAIMGTCLWGVSLWKFSHTLNLFVMPLVGGAVYATVLGFAKEPLLLDVCRMVKQRIRIK</sequence>
<dbReference type="CDD" id="cd13128">
    <property type="entry name" value="MATE_Wzx_like"/>
    <property type="match status" value="1"/>
</dbReference>
<keyword evidence="4 6" id="KW-1133">Transmembrane helix</keyword>
<accession>A0A069SC54</accession>
<evidence type="ECO:0000256" key="4">
    <source>
        <dbReference type="ARBA" id="ARBA00022989"/>
    </source>
</evidence>
<dbReference type="InterPro" id="IPR050833">
    <property type="entry name" value="Poly_Biosynth_Transport"/>
</dbReference>
<feature type="transmembrane region" description="Helical" evidence="6">
    <location>
        <begin position="289"/>
        <end position="314"/>
    </location>
</feature>
<feature type="transmembrane region" description="Helical" evidence="6">
    <location>
        <begin position="7"/>
        <end position="28"/>
    </location>
</feature>
<feature type="transmembrane region" description="Helical" evidence="6">
    <location>
        <begin position="355"/>
        <end position="376"/>
    </location>
</feature>
<feature type="transmembrane region" description="Helical" evidence="6">
    <location>
        <begin position="84"/>
        <end position="106"/>
    </location>
</feature>
<organism evidence="7 8">
    <name type="scientific">Phocaeicola vulgatus str. 3975 RP4</name>
    <dbReference type="NCBI Taxonomy" id="1339352"/>
    <lineage>
        <taxon>Bacteria</taxon>
        <taxon>Pseudomonadati</taxon>
        <taxon>Bacteroidota</taxon>
        <taxon>Bacteroidia</taxon>
        <taxon>Bacteroidales</taxon>
        <taxon>Bacteroidaceae</taxon>
        <taxon>Phocaeicola</taxon>
    </lineage>
</organism>
<feature type="transmembrane region" description="Helical" evidence="6">
    <location>
        <begin position="208"/>
        <end position="228"/>
    </location>
</feature>
<keyword evidence="2" id="KW-1003">Cell membrane</keyword>
<feature type="transmembrane region" description="Helical" evidence="6">
    <location>
        <begin position="382"/>
        <end position="402"/>
    </location>
</feature>
<evidence type="ECO:0000256" key="2">
    <source>
        <dbReference type="ARBA" id="ARBA00022475"/>
    </source>
</evidence>
<keyword evidence="3 6" id="KW-0812">Transmembrane</keyword>
<dbReference type="GO" id="GO:0005886">
    <property type="term" value="C:plasma membrane"/>
    <property type="evidence" value="ECO:0007669"/>
    <property type="project" value="UniProtKB-SubCell"/>
</dbReference>
<dbReference type="PANTHER" id="PTHR30250:SF11">
    <property type="entry name" value="O-ANTIGEN TRANSPORTER-RELATED"/>
    <property type="match status" value="1"/>
</dbReference>
<dbReference type="PATRIC" id="fig|1339352.3.peg.3071"/>
<feature type="transmembrane region" description="Helical" evidence="6">
    <location>
        <begin position="441"/>
        <end position="461"/>
    </location>
</feature>
<dbReference type="PANTHER" id="PTHR30250">
    <property type="entry name" value="PST FAMILY PREDICTED COLANIC ACID TRANSPORTER"/>
    <property type="match status" value="1"/>
</dbReference>